<dbReference type="AlphaFoldDB" id="A0AAJ2S398"/>
<evidence type="ECO:0000313" key="9">
    <source>
        <dbReference type="EMBL" id="MDX6040363.1"/>
    </source>
</evidence>
<keyword evidence="8" id="KW-0966">Cell projection</keyword>
<organism evidence="8 11">
    <name type="scientific">Scandinavium lactucae</name>
    <dbReference type="NCBI Taxonomy" id="3095028"/>
    <lineage>
        <taxon>Bacteria</taxon>
        <taxon>Pseudomonadati</taxon>
        <taxon>Pseudomonadota</taxon>
        <taxon>Gammaproteobacteria</taxon>
        <taxon>Enterobacterales</taxon>
        <taxon>Enterobacteriaceae</taxon>
        <taxon>Scandinavium</taxon>
    </lineage>
</organism>
<keyword evidence="5 7" id="KW-0975">Bacterial flagellum</keyword>
<protein>
    <recommendedName>
        <fullName evidence="7">Flagellar protein</fullName>
    </recommendedName>
</protein>
<dbReference type="InterPro" id="IPR022781">
    <property type="entry name" value="Flagellar_biosynth_FliO"/>
</dbReference>
<accession>A0AAJ2S398</accession>
<dbReference type="GO" id="GO:0044781">
    <property type="term" value="P:bacterial-type flagellum organization"/>
    <property type="evidence" value="ECO:0007669"/>
    <property type="project" value="UniProtKB-UniRule"/>
</dbReference>
<dbReference type="EMBL" id="JAWXRC010000022">
    <property type="protein sequence ID" value="MDX6031179.1"/>
    <property type="molecule type" value="Genomic_DNA"/>
</dbReference>
<dbReference type="NCBIfam" id="TIGR03500">
    <property type="entry name" value="FliO_TIGR"/>
    <property type="match status" value="1"/>
</dbReference>
<dbReference type="Pfam" id="PF04347">
    <property type="entry name" value="FliO"/>
    <property type="match status" value="1"/>
</dbReference>
<dbReference type="Proteomes" id="UP001282336">
    <property type="component" value="Unassembled WGS sequence"/>
</dbReference>
<sequence>MKPQSGMIQPAPMAAPSSGLMEVSGALLGIILLILAAAWLAKRFGISGVKTSATKELKVSASAALGQRERVVIVDVEDARLVLGVTASQVTLLHKLPPTVIDPDAPKADTPDFASLMKSVIKRPGRL</sequence>
<keyword evidence="10" id="KW-1185">Reference proteome</keyword>
<evidence type="ECO:0000256" key="5">
    <source>
        <dbReference type="ARBA" id="ARBA00023143"/>
    </source>
</evidence>
<evidence type="ECO:0000256" key="1">
    <source>
        <dbReference type="ARBA" id="ARBA00022475"/>
    </source>
</evidence>
<dbReference type="InterPro" id="IPR052205">
    <property type="entry name" value="FliO/MopB"/>
</dbReference>
<keyword evidence="3 7" id="KW-1133">Transmembrane helix</keyword>
<evidence type="ECO:0000256" key="7">
    <source>
        <dbReference type="RuleBase" id="RU362064"/>
    </source>
</evidence>
<comment type="subcellular location">
    <subcellularLocation>
        <location evidence="7">Cell membrane</location>
    </subcellularLocation>
    <subcellularLocation>
        <location evidence="7">Bacterial flagellum basal body</location>
    </subcellularLocation>
</comment>
<reference evidence="8 10" key="1">
    <citation type="submission" date="2023-11" db="EMBL/GenBank/DDBJ databases">
        <title>Scandinavium wanjuensis sp. nov., isolated from lettuce South Korea.</title>
        <authorList>
            <person name="Park J."/>
            <person name="Park S."/>
            <person name="Oh K.K."/>
            <person name="Cho G.S."/>
            <person name="Franz C.M.A.P."/>
        </authorList>
    </citation>
    <scope>NUCLEOTIDE SEQUENCE</scope>
    <source>
        <strain evidence="8">V105_12</strain>
        <strain evidence="9 10">V105_6</strain>
    </source>
</reference>
<dbReference type="GO" id="GO:0005886">
    <property type="term" value="C:plasma membrane"/>
    <property type="evidence" value="ECO:0007669"/>
    <property type="project" value="UniProtKB-SubCell"/>
</dbReference>
<keyword evidence="8" id="KW-0969">Cilium</keyword>
<dbReference type="PANTHER" id="PTHR38766:SF1">
    <property type="entry name" value="FLAGELLAR PROTEIN FLIO"/>
    <property type="match status" value="1"/>
</dbReference>
<evidence type="ECO:0000256" key="3">
    <source>
        <dbReference type="ARBA" id="ARBA00022989"/>
    </source>
</evidence>
<dbReference type="PANTHER" id="PTHR38766">
    <property type="entry name" value="FLAGELLAR PROTEIN FLIO"/>
    <property type="match status" value="1"/>
</dbReference>
<comment type="caution">
    <text evidence="8">The sequence shown here is derived from an EMBL/GenBank/DDBJ whole genome shotgun (WGS) entry which is preliminary data.</text>
</comment>
<evidence type="ECO:0000313" key="11">
    <source>
        <dbReference type="Proteomes" id="UP001282336"/>
    </source>
</evidence>
<feature type="transmembrane region" description="Helical" evidence="7">
    <location>
        <begin position="20"/>
        <end position="41"/>
    </location>
</feature>
<keyword evidence="8" id="KW-0282">Flagellum</keyword>
<comment type="similarity">
    <text evidence="6 7">Belongs to the FliO/MopB family.</text>
</comment>
<proteinExistence type="inferred from homology"/>
<gene>
    <name evidence="8" type="primary">fliO</name>
    <name evidence="9" type="ORF">SIK69_09180</name>
    <name evidence="8" type="ORF">SIL20_06620</name>
</gene>
<dbReference type="Proteomes" id="UP001275664">
    <property type="component" value="Unassembled WGS sequence"/>
</dbReference>
<keyword evidence="1 7" id="KW-1003">Cell membrane</keyword>
<name>A0AAJ2S398_9ENTR</name>
<evidence type="ECO:0000256" key="6">
    <source>
        <dbReference type="ARBA" id="ARBA00037937"/>
    </source>
</evidence>
<evidence type="ECO:0000256" key="4">
    <source>
        <dbReference type="ARBA" id="ARBA00023136"/>
    </source>
</evidence>
<evidence type="ECO:0000313" key="8">
    <source>
        <dbReference type="EMBL" id="MDX6031179.1"/>
    </source>
</evidence>
<keyword evidence="4 7" id="KW-0472">Membrane</keyword>
<dbReference type="RefSeq" id="WP_319627760.1">
    <property type="nucleotide sequence ID" value="NZ_JAWXRB010000029.1"/>
</dbReference>
<dbReference type="GO" id="GO:0009425">
    <property type="term" value="C:bacterial-type flagellum basal body"/>
    <property type="evidence" value="ECO:0007669"/>
    <property type="project" value="UniProtKB-SubCell"/>
</dbReference>
<keyword evidence="2 7" id="KW-0812">Transmembrane</keyword>
<dbReference type="EMBL" id="JAWXRD010000027">
    <property type="protein sequence ID" value="MDX6040363.1"/>
    <property type="molecule type" value="Genomic_DNA"/>
</dbReference>
<evidence type="ECO:0000256" key="2">
    <source>
        <dbReference type="ARBA" id="ARBA00022692"/>
    </source>
</evidence>
<evidence type="ECO:0000313" key="10">
    <source>
        <dbReference type="Proteomes" id="UP001275664"/>
    </source>
</evidence>